<comment type="caution">
    <text evidence="1">The sequence shown here is derived from an EMBL/GenBank/DDBJ whole genome shotgun (WGS) entry which is preliminary data.</text>
</comment>
<evidence type="ECO:0000313" key="1">
    <source>
        <dbReference type="EMBL" id="KAI4323270.1"/>
    </source>
</evidence>
<gene>
    <name evidence="1" type="ORF">L6164_022890</name>
</gene>
<proteinExistence type="predicted"/>
<evidence type="ECO:0000313" key="2">
    <source>
        <dbReference type="Proteomes" id="UP000828941"/>
    </source>
</evidence>
<protein>
    <submittedName>
        <fullName evidence="1">Uncharacterized protein</fullName>
    </submittedName>
</protein>
<dbReference type="Proteomes" id="UP000828941">
    <property type="component" value="Chromosome 9"/>
</dbReference>
<dbReference type="EMBL" id="CM039434">
    <property type="protein sequence ID" value="KAI4323270.1"/>
    <property type="molecule type" value="Genomic_DNA"/>
</dbReference>
<sequence>MMMKMGFCDKWIKWIMECVFTTTFFVVVKGETFGYFCSAREIRQGDLLSPYLFLLCIEGFFFMLSNAERNGTIQGLKIGRRCPSINHLLFADDSLIFSKAGEKIYGGGKLH</sequence>
<reference evidence="1 2" key="1">
    <citation type="journal article" date="2022" name="DNA Res.">
        <title>Chromosomal-level genome assembly of the orchid tree Bauhinia variegata (Leguminosae; Cercidoideae) supports the allotetraploid origin hypothesis of Bauhinia.</title>
        <authorList>
            <person name="Zhong Y."/>
            <person name="Chen Y."/>
            <person name="Zheng D."/>
            <person name="Pang J."/>
            <person name="Liu Y."/>
            <person name="Luo S."/>
            <person name="Meng S."/>
            <person name="Qian L."/>
            <person name="Wei D."/>
            <person name="Dai S."/>
            <person name="Zhou R."/>
        </authorList>
    </citation>
    <scope>NUCLEOTIDE SEQUENCE [LARGE SCALE GENOMIC DNA]</scope>
    <source>
        <strain evidence="1">BV-YZ2020</strain>
    </source>
</reference>
<name>A0ACB9MJY3_BAUVA</name>
<accession>A0ACB9MJY3</accession>
<keyword evidence="2" id="KW-1185">Reference proteome</keyword>
<organism evidence="1 2">
    <name type="scientific">Bauhinia variegata</name>
    <name type="common">Purple orchid tree</name>
    <name type="synonym">Phanera variegata</name>
    <dbReference type="NCBI Taxonomy" id="167791"/>
    <lineage>
        <taxon>Eukaryota</taxon>
        <taxon>Viridiplantae</taxon>
        <taxon>Streptophyta</taxon>
        <taxon>Embryophyta</taxon>
        <taxon>Tracheophyta</taxon>
        <taxon>Spermatophyta</taxon>
        <taxon>Magnoliopsida</taxon>
        <taxon>eudicotyledons</taxon>
        <taxon>Gunneridae</taxon>
        <taxon>Pentapetalae</taxon>
        <taxon>rosids</taxon>
        <taxon>fabids</taxon>
        <taxon>Fabales</taxon>
        <taxon>Fabaceae</taxon>
        <taxon>Cercidoideae</taxon>
        <taxon>Cercideae</taxon>
        <taxon>Bauhiniinae</taxon>
        <taxon>Bauhinia</taxon>
    </lineage>
</organism>